<dbReference type="OrthoDB" id="10404417at2759"/>
<protein>
    <submittedName>
        <fullName evidence="1">Uncharacterized protein</fullName>
    </submittedName>
</protein>
<sequence>MVSFIGKSHELLWSPFKVDPCAVPYDGNSRDLSYHITARNLDTASKDKKEAFEFGIHPEDAVSFQAVRHSYSSPPPNMTISLTISLRPVGGHPTAIRA</sequence>
<dbReference type="EMBL" id="BMAO01003564">
    <property type="protein sequence ID" value="GFQ88715.1"/>
    <property type="molecule type" value="Genomic_DNA"/>
</dbReference>
<keyword evidence="2" id="KW-1185">Reference proteome</keyword>
<gene>
    <name evidence="1" type="ORF">TNCT_672921</name>
</gene>
<comment type="caution">
    <text evidence="1">The sequence shown here is derived from an EMBL/GenBank/DDBJ whole genome shotgun (WGS) entry which is preliminary data.</text>
</comment>
<accession>A0A8X6KW34</accession>
<dbReference type="Proteomes" id="UP000887116">
    <property type="component" value="Unassembled WGS sequence"/>
</dbReference>
<dbReference type="AlphaFoldDB" id="A0A8X6KW34"/>
<evidence type="ECO:0000313" key="2">
    <source>
        <dbReference type="Proteomes" id="UP000887116"/>
    </source>
</evidence>
<organism evidence="1 2">
    <name type="scientific">Trichonephila clavata</name>
    <name type="common">Joro spider</name>
    <name type="synonym">Nephila clavata</name>
    <dbReference type="NCBI Taxonomy" id="2740835"/>
    <lineage>
        <taxon>Eukaryota</taxon>
        <taxon>Metazoa</taxon>
        <taxon>Ecdysozoa</taxon>
        <taxon>Arthropoda</taxon>
        <taxon>Chelicerata</taxon>
        <taxon>Arachnida</taxon>
        <taxon>Araneae</taxon>
        <taxon>Araneomorphae</taxon>
        <taxon>Entelegynae</taxon>
        <taxon>Araneoidea</taxon>
        <taxon>Nephilidae</taxon>
        <taxon>Trichonephila</taxon>
    </lineage>
</organism>
<evidence type="ECO:0000313" key="1">
    <source>
        <dbReference type="EMBL" id="GFQ88715.1"/>
    </source>
</evidence>
<reference evidence="1" key="1">
    <citation type="submission" date="2020-07" db="EMBL/GenBank/DDBJ databases">
        <title>Multicomponent nature underlies the extraordinary mechanical properties of spider dragline silk.</title>
        <authorList>
            <person name="Kono N."/>
            <person name="Nakamura H."/>
            <person name="Mori M."/>
            <person name="Yoshida Y."/>
            <person name="Ohtoshi R."/>
            <person name="Malay A.D."/>
            <person name="Moran D.A.P."/>
            <person name="Tomita M."/>
            <person name="Numata K."/>
            <person name="Arakawa K."/>
        </authorList>
    </citation>
    <scope>NUCLEOTIDE SEQUENCE</scope>
</reference>
<proteinExistence type="predicted"/>
<name>A0A8X6KW34_TRICU</name>